<dbReference type="PROSITE" id="PS51471">
    <property type="entry name" value="FE2OG_OXY"/>
    <property type="match status" value="1"/>
</dbReference>
<keyword evidence="2 5" id="KW-0479">Metal-binding</keyword>
<dbReference type="InterPro" id="IPR027443">
    <property type="entry name" value="IPNS-like_sf"/>
</dbReference>
<dbReference type="OrthoDB" id="288590at2759"/>
<proteinExistence type="inferred from homology"/>
<dbReference type="GO" id="GO:0016491">
    <property type="term" value="F:oxidoreductase activity"/>
    <property type="evidence" value="ECO:0007669"/>
    <property type="project" value="UniProtKB-KW"/>
</dbReference>
<keyword evidence="4 5" id="KW-0408">Iron</keyword>
<dbReference type="SUPFAM" id="SSF51197">
    <property type="entry name" value="Clavaminate synthase-like"/>
    <property type="match status" value="1"/>
</dbReference>
<dbReference type="GO" id="GO:0044283">
    <property type="term" value="P:small molecule biosynthetic process"/>
    <property type="evidence" value="ECO:0007669"/>
    <property type="project" value="UniProtKB-ARBA"/>
</dbReference>
<dbReference type="InterPro" id="IPR044861">
    <property type="entry name" value="IPNS-like_FE2OG_OXY"/>
</dbReference>
<dbReference type="AlphaFoldDB" id="A0A6A6RN45"/>
<evidence type="ECO:0000256" key="2">
    <source>
        <dbReference type="ARBA" id="ARBA00022723"/>
    </source>
</evidence>
<evidence type="ECO:0000256" key="5">
    <source>
        <dbReference type="RuleBase" id="RU003682"/>
    </source>
</evidence>
<dbReference type="EMBL" id="MU006796">
    <property type="protein sequence ID" value="KAF2636800.1"/>
    <property type="molecule type" value="Genomic_DNA"/>
</dbReference>
<evidence type="ECO:0000256" key="1">
    <source>
        <dbReference type="ARBA" id="ARBA00008056"/>
    </source>
</evidence>
<keyword evidence="8" id="KW-1185">Reference proteome</keyword>
<feature type="domain" description="Fe2OG dioxygenase" evidence="6">
    <location>
        <begin position="223"/>
        <end position="324"/>
    </location>
</feature>
<accession>A0A6A6RN45</accession>
<reference evidence="7" key="1">
    <citation type="journal article" date="2020" name="Stud. Mycol.">
        <title>101 Dothideomycetes genomes: a test case for predicting lifestyles and emergence of pathogens.</title>
        <authorList>
            <person name="Haridas S."/>
            <person name="Albert R."/>
            <person name="Binder M."/>
            <person name="Bloem J."/>
            <person name="Labutti K."/>
            <person name="Salamov A."/>
            <person name="Andreopoulos B."/>
            <person name="Baker S."/>
            <person name="Barry K."/>
            <person name="Bills G."/>
            <person name="Bluhm B."/>
            <person name="Cannon C."/>
            <person name="Castanera R."/>
            <person name="Culley D."/>
            <person name="Daum C."/>
            <person name="Ezra D."/>
            <person name="Gonzalez J."/>
            <person name="Henrissat B."/>
            <person name="Kuo A."/>
            <person name="Liang C."/>
            <person name="Lipzen A."/>
            <person name="Lutzoni F."/>
            <person name="Magnuson J."/>
            <person name="Mondo S."/>
            <person name="Nolan M."/>
            <person name="Ohm R."/>
            <person name="Pangilinan J."/>
            <person name="Park H.-J."/>
            <person name="Ramirez L."/>
            <person name="Alfaro M."/>
            <person name="Sun H."/>
            <person name="Tritt A."/>
            <person name="Yoshinaga Y."/>
            <person name="Zwiers L.-H."/>
            <person name="Turgeon B."/>
            <person name="Goodwin S."/>
            <person name="Spatafora J."/>
            <person name="Crous P."/>
            <person name="Grigoriev I."/>
        </authorList>
    </citation>
    <scope>NUCLEOTIDE SEQUENCE</scope>
    <source>
        <strain evidence="7">CBS 473.64</strain>
    </source>
</reference>
<dbReference type="Pfam" id="PF14226">
    <property type="entry name" value="DIOX_N"/>
    <property type="match status" value="1"/>
</dbReference>
<dbReference type="Gene3D" id="2.60.120.330">
    <property type="entry name" value="B-lactam Antibiotic, Isopenicillin N Synthase, Chain"/>
    <property type="match status" value="1"/>
</dbReference>
<dbReference type="PANTHER" id="PTHR10209:SF804">
    <property type="entry name" value="FE2OG DIOXYGENASE DOMAIN-CONTAINING PROTEIN"/>
    <property type="match status" value="1"/>
</dbReference>
<dbReference type="Pfam" id="PF03171">
    <property type="entry name" value="2OG-FeII_Oxy"/>
    <property type="match status" value="1"/>
</dbReference>
<keyword evidence="3 5" id="KW-0560">Oxidoreductase</keyword>
<sequence length="376" mass="43007">MSATTTMAVEEPRYEFYYRENTWDNKRQVLTGSRCIDTFSEIPLVDISRIFSPKLEERKAVAQAITNVCQRVGFMYISNHGISQELVDKVFAMSAAFHAQLKEIKQECYTHNNKELRGWNEHSVNTPRGPVHGPRLKVRVAKKGSFLYSYEPDNDPVPPQLTAEQRAMCLGTYNQWPTKPDGFKETMLRYQRELLTLSRKLMQSIALGLGCEETYFDTHVTAPFVSIILQHYLPMHPDAEDPNSLGAHTDYETFTILNQDATGGLEVLNKNGIYIPAPYIPNTFVVNMGDFLERITNDKVVSTVHRVRNVSGRQRYSIPFFFSFNMDSDMGVIPSCASETNPAKYGPRNLFEFTKEMRARQKRKYTTGEKHGIDAN</sequence>
<gene>
    <name evidence="7" type="ORF">P280DRAFT_501053</name>
</gene>
<dbReference type="GO" id="GO:0046872">
    <property type="term" value="F:metal ion binding"/>
    <property type="evidence" value="ECO:0007669"/>
    <property type="project" value="UniProtKB-KW"/>
</dbReference>
<evidence type="ECO:0000256" key="4">
    <source>
        <dbReference type="ARBA" id="ARBA00023004"/>
    </source>
</evidence>
<evidence type="ECO:0000313" key="8">
    <source>
        <dbReference type="Proteomes" id="UP000799753"/>
    </source>
</evidence>
<comment type="similarity">
    <text evidence="1 5">Belongs to the iron/ascorbate-dependent oxidoreductase family.</text>
</comment>
<dbReference type="InterPro" id="IPR026992">
    <property type="entry name" value="DIOX_N"/>
</dbReference>
<evidence type="ECO:0000313" key="7">
    <source>
        <dbReference type="EMBL" id="KAF2636800.1"/>
    </source>
</evidence>
<evidence type="ECO:0000259" key="6">
    <source>
        <dbReference type="PROSITE" id="PS51471"/>
    </source>
</evidence>
<dbReference type="InterPro" id="IPR005123">
    <property type="entry name" value="Oxoglu/Fe-dep_dioxygenase_dom"/>
</dbReference>
<dbReference type="PANTHER" id="PTHR10209">
    <property type="entry name" value="OXIDOREDUCTASE, 2OG-FE II OXYGENASE FAMILY PROTEIN"/>
    <property type="match status" value="1"/>
</dbReference>
<dbReference type="PRINTS" id="PR00682">
    <property type="entry name" value="IPNSYNTHASE"/>
</dbReference>
<protein>
    <submittedName>
        <fullName evidence="7">Clavaminate synthase-like protein</fullName>
    </submittedName>
</protein>
<name>A0A6A6RN45_9PLEO</name>
<dbReference type="Proteomes" id="UP000799753">
    <property type="component" value="Unassembled WGS sequence"/>
</dbReference>
<evidence type="ECO:0000256" key="3">
    <source>
        <dbReference type="ARBA" id="ARBA00023002"/>
    </source>
</evidence>
<organism evidence="7 8">
    <name type="scientific">Massarina eburnea CBS 473.64</name>
    <dbReference type="NCBI Taxonomy" id="1395130"/>
    <lineage>
        <taxon>Eukaryota</taxon>
        <taxon>Fungi</taxon>
        <taxon>Dikarya</taxon>
        <taxon>Ascomycota</taxon>
        <taxon>Pezizomycotina</taxon>
        <taxon>Dothideomycetes</taxon>
        <taxon>Pleosporomycetidae</taxon>
        <taxon>Pleosporales</taxon>
        <taxon>Massarineae</taxon>
        <taxon>Massarinaceae</taxon>
        <taxon>Massarina</taxon>
    </lineage>
</organism>